<feature type="signal peptide" evidence="6">
    <location>
        <begin position="1"/>
        <end position="24"/>
    </location>
</feature>
<feature type="domain" description="Thioredoxin" evidence="7">
    <location>
        <begin position="90"/>
        <end position="277"/>
    </location>
</feature>
<dbReference type="AlphaFoldDB" id="A0A401FY50"/>
<comment type="caution">
    <text evidence="8">The sequence shown here is derived from an EMBL/GenBank/DDBJ whole genome shotgun (WGS) entry which is preliminary data.</text>
</comment>
<keyword evidence="4" id="KW-1015">Disulfide bond</keyword>
<dbReference type="InterPro" id="IPR011048">
    <property type="entry name" value="Haem_d1_sf"/>
</dbReference>
<keyword evidence="9" id="KW-1185">Reference proteome</keyword>
<dbReference type="Gene3D" id="2.130.10.10">
    <property type="entry name" value="YVTN repeat-like/Quinoprotein amine dehydrogenase"/>
    <property type="match status" value="1"/>
</dbReference>
<feature type="chain" id="PRO_5018995963" evidence="6">
    <location>
        <begin position="25"/>
        <end position="291"/>
    </location>
</feature>
<organism evidence="8 9">
    <name type="scientific">Desulfonema ishimotonii</name>
    <dbReference type="NCBI Taxonomy" id="45657"/>
    <lineage>
        <taxon>Bacteria</taxon>
        <taxon>Pseudomonadati</taxon>
        <taxon>Thermodesulfobacteriota</taxon>
        <taxon>Desulfobacteria</taxon>
        <taxon>Desulfobacterales</taxon>
        <taxon>Desulfococcaceae</taxon>
        <taxon>Desulfonema</taxon>
    </lineage>
</organism>
<evidence type="ECO:0000313" key="9">
    <source>
        <dbReference type="Proteomes" id="UP000288096"/>
    </source>
</evidence>
<sequence length="291" mass="32395">MKNKKSALVTLASLILFSIAPAHASVEVSIPKTFRLEKAPLDVAVSRDGRKIFVLTAGEILVYTDRGRLDERIPVGKDIDGIETTKKQNLLYLKSTAEKTVQILRFDIIKEISTVGSPAKGPSDAPVVIVAFSDFQCPYCAKIATLLEGAVEDYPGEVRLVFKHYPLRYHKLAHKAAIASLAAHRQEKFWAFHDMIFQEGTPLTAKKIREIAGKIGLDMDRFDKDIKDPALAAQIKQDKKDGVDAGVTGTPTIFINGRQVRKRSFEDFYNAIDRALKQSKRSKKSAPEKEK</sequence>
<keyword evidence="3" id="KW-0560">Oxidoreductase</keyword>
<evidence type="ECO:0000256" key="1">
    <source>
        <dbReference type="ARBA" id="ARBA00005791"/>
    </source>
</evidence>
<dbReference type="Pfam" id="PF13462">
    <property type="entry name" value="Thioredoxin_4"/>
    <property type="match status" value="1"/>
</dbReference>
<evidence type="ECO:0000313" key="8">
    <source>
        <dbReference type="EMBL" id="GBC61889.1"/>
    </source>
</evidence>
<reference evidence="9" key="2">
    <citation type="submission" date="2019-01" db="EMBL/GenBank/DDBJ databases">
        <title>Genome sequence of Desulfonema ishimotonii strain Tokyo 01.</title>
        <authorList>
            <person name="Fukui M."/>
        </authorList>
    </citation>
    <scope>NUCLEOTIDE SEQUENCE [LARGE SCALE GENOMIC DNA]</scope>
    <source>
        <strain evidence="9">Tokyo 01</strain>
    </source>
</reference>
<dbReference type="InterPro" id="IPR036249">
    <property type="entry name" value="Thioredoxin-like_sf"/>
</dbReference>
<gene>
    <name evidence="8" type="ORF">DENIS_2851</name>
</gene>
<reference evidence="9" key="1">
    <citation type="submission" date="2017-11" db="EMBL/GenBank/DDBJ databases">
        <authorList>
            <person name="Watanabe M."/>
            <person name="Kojima H."/>
        </authorList>
    </citation>
    <scope>NUCLEOTIDE SEQUENCE [LARGE SCALE GENOMIC DNA]</scope>
    <source>
        <strain evidence="9">Tokyo 01</strain>
    </source>
</reference>
<proteinExistence type="inferred from homology"/>
<dbReference type="InterPro" id="IPR015943">
    <property type="entry name" value="WD40/YVTN_repeat-like_dom_sf"/>
</dbReference>
<dbReference type="PANTHER" id="PTHR13887">
    <property type="entry name" value="GLUTATHIONE S-TRANSFERASE KAPPA"/>
    <property type="match status" value="1"/>
</dbReference>
<dbReference type="Proteomes" id="UP000288096">
    <property type="component" value="Unassembled WGS sequence"/>
</dbReference>
<comment type="similarity">
    <text evidence="1">Belongs to the thioredoxin family. DsbA subfamily.</text>
</comment>
<dbReference type="InterPro" id="IPR012336">
    <property type="entry name" value="Thioredoxin-like_fold"/>
</dbReference>
<evidence type="ECO:0000256" key="3">
    <source>
        <dbReference type="ARBA" id="ARBA00023002"/>
    </source>
</evidence>
<evidence type="ECO:0000256" key="4">
    <source>
        <dbReference type="ARBA" id="ARBA00023157"/>
    </source>
</evidence>
<dbReference type="InterPro" id="IPR013766">
    <property type="entry name" value="Thioredoxin_domain"/>
</dbReference>
<evidence type="ECO:0000256" key="5">
    <source>
        <dbReference type="ARBA" id="ARBA00023284"/>
    </source>
</evidence>
<name>A0A401FY50_9BACT</name>
<keyword evidence="5" id="KW-0676">Redox-active center</keyword>
<dbReference type="EMBL" id="BEXT01000001">
    <property type="protein sequence ID" value="GBC61889.1"/>
    <property type="molecule type" value="Genomic_DNA"/>
</dbReference>
<dbReference type="Gene3D" id="3.40.30.10">
    <property type="entry name" value="Glutaredoxin"/>
    <property type="match status" value="1"/>
</dbReference>
<dbReference type="RefSeq" id="WP_166405097.1">
    <property type="nucleotide sequence ID" value="NZ_BEXT01000001.1"/>
</dbReference>
<accession>A0A401FY50</accession>
<dbReference type="SUPFAM" id="SSF51004">
    <property type="entry name" value="C-terminal (heme d1) domain of cytochrome cd1-nitrite reductase"/>
    <property type="match status" value="1"/>
</dbReference>
<evidence type="ECO:0000256" key="6">
    <source>
        <dbReference type="SAM" id="SignalP"/>
    </source>
</evidence>
<evidence type="ECO:0000259" key="7">
    <source>
        <dbReference type="PROSITE" id="PS51352"/>
    </source>
</evidence>
<keyword evidence="2 6" id="KW-0732">Signal</keyword>
<protein>
    <submittedName>
        <fullName evidence="8">DSBA oxidoreductase</fullName>
    </submittedName>
</protein>
<dbReference type="PROSITE" id="PS51352">
    <property type="entry name" value="THIOREDOXIN_2"/>
    <property type="match status" value="1"/>
</dbReference>
<evidence type="ECO:0000256" key="2">
    <source>
        <dbReference type="ARBA" id="ARBA00022729"/>
    </source>
</evidence>
<dbReference type="SUPFAM" id="SSF52833">
    <property type="entry name" value="Thioredoxin-like"/>
    <property type="match status" value="1"/>
</dbReference>
<dbReference type="GO" id="GO:0016491">
    <property type="term" value="F:oxidoreductase activity"/>
    <property type="evidence" value="ECO:0007669"/>
    <property type="project" value="UniProtKB-KW"/>
</dbReference>
<dbReference type="PANTHER" id="PTHR13887:SF14">
    <property type="entry name" value="DISULFIDE BOND FORMATION PROTEIN D"/>
    <property type="match status" value="1"/>
</dbReference>